<protein>
    <recommendedName>
        <fullName evidence="6">Envelope glycoprotein</fullName>
    </recommendedName>
    <alternativeName>
        <fullName evidence="23">Env polyprotein</fullName>
    </alternativeName>
</protein>
<evidence type="ECO:0000256" key="3">
    <source>
        <dbReference type="ARBA" id="ARBA00004563"/>
    </source>
</evidence>
<evidence type="ECO:0000256" key="23">
    <source>
        <dbReference type="ARBA" id="ARBA00029888"/>
    </source>
</evidence>
<keyword evidence="14" id="KW-0261">Viral envelope protein</keyword>
<evidence type="ECO:0000256" key="21">
    <source>
        <dbReference type="ARBA" id="ARBA00024648"/>
    </source>
</evidence>
<dbReference type="GO" id="GO:0019031">
    <property type="term" value="C:viral envelope"/>
    <property type="evidence" value="ECO:0007669"/>
    <property type="project" value="UniProtKB-KW"/>
</dbReference>
<feature type="transmembrane region" description="Helical" evidence="24">
    <location>
        <begin position="623"/>
        <end position="645"/>
    </location>
</feature>
<keyword evidence="12" id="KW-0946">Virion</keyword>
<proteinExistence type="predicted"/>
<evidence type="ECO:0000256" key="5">
    <source>
        <dbReference type="ARBA" id="ARBA00011327"/>
    </source>
</evidence>
<feature type="transmembrane region" description="Helical" evidence="24">
    <location>
        <begin position="820"/>
        <end position="843"/>
    </location>
</feature>
<evidence type="ECO:0000256" key="7">
    <source>
        <dbReference type="ARBA" id="ARBA00022511"/>
    </source>
</evidence>
<dbReference type="SUPFAM" id="SSF58069">
    <property type="entry name" value="Virus ectodomain"/>
    <property type="match status" value="1"/>
</dbReference>
<evidence type="ECO:0000256" key="1">
    <source>
        <dbReference type="ARBA" id="ARBA00004402"/>
    </source>
</evidence>
<reference evidence="26" key="1">
    <citation type="submission" date="2018-07" db="EMBL/GenBank/DDBJ databases">
        <title>Characterisation of EIAV strains.</title>
        <authorList>
            <person name="Dorey-Robinson D.L.W."/>
            <person name="Choudhury B."/>
            <person name="Steinbach F."/>
        </authorList>
    </citation>
    <scope>NUCLEOTIDE SEQUENCE</scope>
    <source>
        <strain evidence="26">Newmarket</strain>
    </source>
</reference>
<keyword evidence="17 24" id="KW-0472">Membrane</keyword>
<keyword evidence="9" id="KW-0165">Cleavage on pair of basic residues</keyword>
<evidence type="ECO:0000256" key="2">
    <source>
        <dbReference type="ARBA" id="ARBA00004505"/>
    </source>
</evidence>
<evidence type="ECO:0000256" key="16">
    <source>
        <dbReference type="ARBA" id="ARBA00023054"/>
    </source>
</evidence>
<comment type="function">
    <text evidence="22">The surface protein (SU) attaches the virus to the host cell by binding to its receptor. This interaction triggers the refolding of the transmembrane protein (TM) and is thought to activate its fusogenic potential by unmasking its fusion peptide. Fusion occurs at the host cell plasma membrane.</text>
</comment>
<dbReference type="GO" id="GO:0020002">
    <property type="term" value="C:host cell plasma membrane"/>
    <property type="evidence" value="ECO:0007669"/>
    <property type="project" value="UniProtKB-SubCell"/>
</dbReference>
<comment type="subunit">
    <text evidence="5">The mature envelope protein (Env) consists of a trimer of SU-TM heterodimers attached by noncovalent interactions or by a labile interchain disulfide bond.</text>
</comment>
<evidence type="ECO:0000256" key="9">
    <source>
        <dbReference type="ARBA" id="ARBA00022685"/>
    </source>
</evidence>
<keyword evidence="10 24" id="KW-0812">Transmembrane</keyword>
<comment type="subcellular location">
    <subcellularLocation>
        <location evidence="2">Host cell membrane</location>
        <topology evidence="2">Peripheral membrane protein</topology>
    </subcellularLocation>
    <subcellularLocation>
        <location evidence="1">Host cell membrane</location>
        <topology evidence="1">Single-pass type I membrane protein</topology>
    </subcellularLocation>
    <subcellularLocation>
        <location evidence="4">Virion membrane</location>
        <topology evidence="4">Peripheral membrane protein</topology>
    </subcellularLocation>
    <subcellularLocation>
        <location evidence="3">Virion membrane</location>
        <topology evidence="3">Single-pass type I membrane protein</topology>
    </subcellularLocation>
</comment>
<evidence type="ECO:0000256" key="20">
    <source>
        <dbReference type="ARBA" id="ARBA00023296"/>
    </source>
</evidence>
<accession>A0A411K886</accession>
<evidence type="ECO:0000313" key="26">
    <source>
        <dbReference type="EMBL" id="QBC73608.1"/>
    </source>
</evidence>
<dbReference type="Pfam" id="PF00971">
    <property type="entry name" value="EIAV_GP90"/>
    <property type="match status" value="1"/>
</dbReference>
<keyword evidence="7" id="KW-1032">Host cell membrane</keyword>
<keyword evidence="20" id="KW-1160">Virus entry into host cell</keyword>
<sequence length="867" mass="98771">MVSIAFYGGVPGGISTPITHQPGDTAGEDQYHTIFQPYCHTNSKKKMAQEKCSRVQEEMKLKEDKEVKKEERNWWKMGMLVLCLLGSTGGILWWYEGIQHTHFIGLVAVGGKLKGSQMTGAIECWGAFPGCRPFQSYFSYETNRTIYEWNNTVTLLEAYNREVTHMYKTSCVDSDHCQEYECRNVTLNVTLGSIRVNSTGDNRKYWGFQWLECNQTEGMITILVPHEEMIQMANSNRTWKPKGCNETWARVKHCPMDMLYGIHPIRLCVQPPFFLMRVNNSTKNGSEVQCDRDNNCNLSNCGPQIFLGVLEDNKVVVNNGNCTVNRTSIIRENYYGGYIPPIFYNCSFNITRCNSDPVISVIMHENNNVQYLLCNTNDNKTWQCVVQKFGVIGQVHLDLPRRNKRIENQKFTHYNCSVNNVTELKSWNLLQTSGITPIPISSKANTGLVRYKRDFGLSAIVAAIIAATAIAASATMSYIALTETNKLTEVQNHTFQVENNTLIGMEFLEKQVQVLYAMILQTHADVQLLKEKQRVEETFNLVGCIERSHTFCHTGHPWNESWGQLNESTQWDEWVSEMETYSQNILETLHVARNNLEQSMITFNTPDSIAQFGKDIWSHISNWIPGLGHSIMKYIALFLLLYVVLTSMPKLLRGLLTTLSGAGSSVRRYLKNQYHHRRALQEDTWDQDLYNVHLAGVTDGSEDKSRRQKHFRSDWSGESEEYNRQLKNWKRSIKEFGENYITQRIKEETTRPGMDIAANKKNTGGNPHQGSLNLEIQSDGGSIYDCCIKAQEGTLAIPCCGFPLWLFLGLLIIVGRLAGYVLKGLSICLQLIGKGILMLISLIKKMFDYFAKALNPSKSHISMPQYV</sequence>
<evidence type="ECO:0000259" key="25">
    <source>
        <dbReference type="Pfam" id="PF00517"/>
    </source>
</evidence>
<organism evidence="26">
    <name type="scientific">Equine infectious anemia virus</name>
    <dbReference type="NCBI Taxonomy" id="11665"/>
    <lineage>
        <taxon>Viruses</taxon>
        <taxon>Riboviria</taxon>
        <taxon>Pararnavirae</taxon>
        <taxon>Artverviricota</taxon>
        <taxon>Revtraviricetes</taxon>
        <taxon>Ortervirales</taxon>
        <taxon>Retroviridae</taxon>
        <taxon>Orthoretrovirinae</taxon>
        <taxon>Lentivirus</taxon>
        <taxon>Lentivirus equinfane</taxon>
    </lineage>
</organism>
<dbReference type="GO" id="GO:0046718">
    <property type="term" value="P:symbiont entry into host cell"/>
    <property type="evidence" value="ECO:0007669"/>
    <property type="project" value="UniProtKB-KW"/>
</dbReference>
<name>A0A411K886_9RETR</name>
<dbReference type="InterPro" id="IPR000328">
    <property type="entry name" value="GP41-like"/>
</dbReference>
<evidence type="ECO:0000256" key="17">
    <source>
        <dbReference type="ARBA" id="ARBA00023136"/>
    </source>
</evidence>
<keyword evidence="18" id="KW-1015">Disulfide bond</keyword>
<evidence type="ECO:0000256" key="11">
    <source>
        <dbReference type="ARBA" id="ARBA00022804"/>
    </source>
</evidence>
<evidence type="ECO:0000256" key="24">
    <source>
        <dbReference type="SAM" id="Phobius"/>
    </source>
</evidence>
<keyword evidence="13" id="KW-1043">Host membrane</keyword>
<keyword evidence="19" id="KW-0325">Glycoprotein</keyword>
<evidence type="ECO:0000256" key="19">
    <source>
        <dbReference type="ARBA" id="ARBA00023180"/>
    </source>
</evidence>
<dbReference type="GO" id="GO:0005198">
    <property type="term" value="F:structural molecule activity"/>
    <property type="evidence" value="ECO:0007669"/>
    <property type="project" value="InterPro"/>
</dbReference>
<dbReference type="EMBL" id="MH580896">
    <property type="protein sequence ID" value="QBC73608.1"/>
    <property type="molecule type" value="Genomic_DNA"/>
</dbReference>
<comment type="function">
    <text evidence="21">The transmembrane protein (TM) acts as a class I viral fusion protein. Under the current model, the protein has at least 3 conformational states: pre-fusion native state, pre-hairpin intermediate state, and post-fusion hairpin state. During viral and target cell membrane fusion, the coiled coil regions (heptad repeats) assume a trimer-of-hairpins structure, positioning the fusion peptide in close proximity to the C-terminal region of the ectodomain. The formation of this structure appears to drive apposition and subsequent fusion of viral and target cell membranes. Membranes fusion leads to delivery of the nucleocapsid into the cytoplasm.</text>
</comment>
<evidence type="ECO:0000256" key="13">
    <source>
        <dbReference type="ARBA" id="ARBA00022870"/>
    </source>
</evidence>
<evidence type="ECO:0000256" key="10">
    <source>
        <dbReference type="ARBA" id="ARBA00022692"/>
    </source>
</evidence>
<dbReference type="Pfam" id="PF00517">
    <property type="entry name" value="GP41"/>
    <property type="match status" value="1"/>
</dbReference>
<feature type="transmembrane region" description="Helical" evidence="24">
    <location>
        <begin position="795"/>
        <end position="814"/>
    </location>
</feature>
<dbReference type="InterPro" id="IPR001361">
    <property type="entry name" value="Gp90_EIAV"/>
</dbReference>
<feature type="transmembrane region" description="Helical" evidence="24">
    <location>
        <begin position="455"/>
        <end position="481"/>
    </location>
</feature>
<evidence type="ECO:0000256" key="12">
    <source>
        <dbReference type="ARBA" id="ARBA00022844"/>
    </source>
</evidence>
<evidence type="ECO:0000256" key="22">
    <source>
        <dbReference type="ARBA" id="ARBA00025621"/>
    </source>
</evidence>
<keyword evidence="16" id="KW-0175">Coiled coil</keyword>
<evidence type="ECO:0000256" key="15">
    <source>
        <dbReference type="ARBA" id="ARBA00022989"/>
    </source>
</evidence>
<evidence type="ECO:0000256" key="6">
    <source>
        <dbReference type="ARBA" id="ARBA00014571"/>
    </source>
</evidence>
<keyword evidence="15 24" id="KW-1133">Transmembrane helix</keyword>
<dbReference type="CDD" id="cd09909">
    <property type="entry name" value="HIV-1-like_HR1-HR2"/>
    <property type="match status" value="1"/>
</dbReference>
<dbReference type="GO" id="GO:0055036">
    <property type="term" value="C:virion membrane"/>
    <property type="evidence" value="ECO:0007669"/>
    <property type="project" value="UniProtKB-SubCell"/>
</dbReference>
<dbReference type="GO" id="GO:0019062">
    <property type="term" value="P:virion attachment to host cell"/>
    <property type="evidence" value="ECO:0007669"/>
    <property type="project" value="UniProtKB-KW"/>
</dbReference>
<evidence type="ECO:0000256" key="18">
    <source>
        <dbReference type="ARBA" id="ARBA00023157"/>
    </source>
</evidence>
<evidence type="ECO:0000256" key="14">
    <source>
        <dbReference type="ARBA" id="ARBA00022879"/>
    </source>
</evidence>
<evidence type="ECO:0000256" key="8">
    <source>
        <dbReference type="ARBA" id="ARBA00022581"/>
    </source>
</evidence>
<feature type="domain" description="Retroviral envelope protein GP41-like" evidence="25">
    <location>
        <begin position="492"/>
        <end position="660"/>
    </location>
</feature>
<keyword evidence="8" id="KW-0945">Host-virus interaction</keyword>
<keyword evidence="11" id="KW-1161">Viral attachment to host cell</keyword>
<evidence type="ECO:0000256" key="4">
    <source>
        <dbReference type="ARBA" id="ARBA00004650"/>
    </source>
</evidence>